<reference evidence="1" key="1">
    <citation type="submission" date="2024-03" db="EMBL/GenBank/DDBJ databases">
        <title>Whole genome sequecning of epiphytes from Marcgravia umbellata leaves.</title>
        <authorList>
            <person name="Kumar G."/>
            <person name="Savka M.A."/>
        </authorList>
    </citation>
    <scope>NUCLEOTIDE SEQUENCE</scope>
    <source>
        <strain evidence="1">RIT_BL5</strain>
    </source>
</reference>
<dbReference type="EMBL" id="JBBKAR010000034">
    <property type="protein sequence ID" value="MEJ8304887.1"/>
    <property type="molecule type" value="Genomic_DNA"/>
</dbReference>
<proteinExistence type="predicted"/>
<accession>A0ACC6PD95</accession>
<evidence type="ECO:0000313" key="2">
    <source>
        <dbReference type="Proteomes" id="UP001380953"/>
    </source>
</evidence>
<dbReference type="EC" id="3.2.1.52" evidence="1"/>
<keyword evidence="1" id="KW-0378">Hydrolase</keyword>
<sequence>MPRKSKSQTRVLNIISAALLALIVIGVAVLLLQSQDAASTNKTGDTASDATGSAAPSGPAAGDSEPDNSAQPTDSDAETAASDNASDIDASQQSDEAQQAQPGDSAAASSDETPAASDAKTPGSSSEDTSTDGKSTSGTDPSSAPTKSATPNESPAADTDSPLAGMTLDEKIGQMLIAGVNGTKLRAEDRALLHDYGVGGVILYANNIDSAAQTQSLIASIQAANPDEKRPLFVSVDQEGGRVARLKGVDKIPTAGNVGKQNDAAYARSIGEQLGDQLLSQGFNLDYAPVLDVNSNPDNPVIGDRSFGSSAALVSKLGIAVMQGLESKKIIPVVKHFPGHGDTSVDSHISLPVVNKSLGDLDKLELIPFKKAISEGADVVMIAHILLPKLDSKYPSSLSKAVITDLLRERLGFGGVVITDDLTMGAITENYGLGEAAVHAVQAGSDILLVAHGADNAISVIEAVKQAVASGQISEQRIDESVTRILALKQKYLLND</sequence>
<gene>
    <name evidence="1" type="primary">nagZ</name>
    <name evidence="1" type="ORF">WKI47_13355</name>
</gene>
<dbReference type="Proteomes" id="UP001380953">
    <property type="component" value="Unassembled WGS sequence"/>
</dbReference>
<organism evidence="1 2">
    <name type="scientific">Saccharibacillus sacchari</name>
    <dbReference type="NCBI Taxonomy" id="456493"/>
    <lineage>
        <taxon>Bacteria</taxon>
        <taxon>Bacillati</taxon>
        <taxon>Bacillota</taxon>
        <taxon>Bacilli</taxon>
        <taxon>Bacillales</taxon>
        <taxon>Paenibacillaceae</taxon>
        <taxon>Saccharibacillus</taxon>
    </lineage>
</organism>
<comment type="caution">
    <text evidence="1">The sequence shown here is derived from an EMBL/GenBank/DDBJ whole genome shotgun (WGS) entry which is preliminary data.</text>
</comment>
<name>A0ACC6PD95_9BACL</name>
<evidence type="ECO:0000313" key="1">
    <source>
        <dbReference type="EMBL" id="MEJ8304887.1"/>
    </source>
</evidence>
<keyword evidence="2" id="KW-1185">Reference proteome</keyword>
<protein>
    <submittedName>
        <fullName evidence="1">Beta-N-acetylhexosaminidase</fullName>
        <ecNumber evidence="1">3.2.1.52</ecNumber>
    </submittedName>
</protein>
<keyword evidence="1" id="KW-0326">Glycosidase</keyword>